<feature type="repeat" description="TPR" evidence="6">
    <location>
        <begin position="8"/>
        <end position="41"/>
    </location>
</feature>
<evidence type="ECO:0000256" key="4">
    <source>
        <dbReference type="ARBA" id="ARBA00022989"/>
    </source>
</evidence>
<dbReference type="EMBL" id="CALNXJ010000038">
    <property type="protein sequence ID" value="CAH3143738.1"/>
    <property type="molecule type" value="Genomic_DNA"/>
</dbReference>
<comment type="caution">
    <text evidence="9">The sequence shown here is derived from an EMBL/GenBank/DDBJ whole genome shotgun (WGS) entry which is preliminary data.</text>
</comment>
<dbReference type="InterPro" id="IPR001623">
    <property type="entry name" value="DnaJ_domain"/>
</dbReference>
<keyword evidence="6" id="KW-0802">TPR repeat</keyword>
<evidence type="ECO:0000313" key="9">
    <source>
        <dbReference type="EMBL" id="CAH3143738.1"/>
    </source>
</evidence>
<keyword evidence="5" id="KW-0472">Membrane</keyword>
<protein>
    <recommendedName>
        <fullName evidence="8">J domain-containing protein</fullName>
    </recommendedName>
</protein>
<dbReference type="InterPro" id="IPR018253">
    <property type="entry name" value="DnaJ_domain_CS"/>
</dbReference>
<dbReference type="PROSITE" id="PS50005">
    <property type="entry name" value="TPR"/>
    <property type="match status" value="1"/>
</dbReference>
<dbReference type="InterPro" id="IPR036869">
    <property type="entry name" value="J_dom_sf"/>
</dbReference>
<dbReference type="FunFam" id="1.10.287.110:FF:000137">
    <property type="entry name" value="DnaJ homolog subfamily B member 1"/>
    <property type="match status" value="1"/>
</dbReference>
<evidence type="ECO:0000256" key="3">
    <source>
        <dbReference type="ARBA" id="ARBA00022824"/>
    </source>
</evidence>
<dbReference type="Pfam" id="PF00226">
    <property type="entry name" value="DnaJ"/>
    <property type="match status" value="1"/>
</dbReference>
<evidence type="ECO:0000313" key="10">
    <source>
        <dbReference type="Proteomes" id="UP001159428"/>
    </source>
</evidence>
<dbReference type="SUPFAM" id="SSF46565">
    <property type="entry name" value="Chaperone J-domain"/>
    <property type="match status" value="1"/>
</dbReference>
<dbReference type="PRINTS" id="PR00625">
    <property type="entry name" value="JDOMAIN"/>
</dbReference>
<dbReference type="AlphaFoldDB" id="A0AAU9XBW4"/>
<sequence>MDGNKDEAQKCRRLAENYLKEGNKERAFKFLHKAQKLYPSKEVEDLIESLSKNGMSTGAKHQTRDENLRHRTANGSATHSAPEEKNYTPEQAEAVKKIKKCKDYYEILGVNKEATEPELKKAYKKLALQFHPDKNRAPGASEAFKAIGNAFAVLSDPEKRRRYDQYGDENPQPQIYRNHNDYSRGFEADITPEELFNMFFGGFGGISGGRVFMQRRHNHGRRHRPQQFHEEEENEPPLLHSLLQFMPILLLVGLSLMSSFMLQDPPYSLSRTGSYYIRRETPKRKIPFYVQEGFEDQYENKIHMIEKRVEDDYIGRLQSQCYRERQYREEVRARARFWRDQALLNRANDMQMKSCEALEKIAAEG</sequence>
<evidence type="ECO:0000256" key="1">
    <source>
        <dbReference type="ARBA" id="ARBA00004389"/>
    </source>
</evidence>
<keyword evidence="10" id="KW-1185">Reference proteome</keyword>
<dbReference type="PROSITE" id="PS50076">
    <property type="entry name" value="DNAJ_2"/>
    <property type="match status" value="1"/>
</dbReference>
<dbReference type="PANTHER" id="PTHR43908:SF3">
    <property type="entry name" value="AT29763P-RELATED"/>
    <property type="match status" value="1"/>
</dbReference>
<evidence type="ECO:0000259" key="8">
    <source>
        <dbReference type="PROSITE" id="PS50076"/>
    </source>
</evidence>
<accession>A0AAU9XBW4</accession>
<dbReference type="GO" id="GO:0030544">
    <property type="term" value="F:Hsp70 protein binding"/>
    <property type="evidence" value="ECO:0007669"/>
    <property type="project" value="TreeGrafter"/>
</dbReference>
<reference evidence="9 10" key="1">
    <citation type="submission" date="2022-05" db="EMBL/GenBank/DDBJ databases">
        <authorList>
            <consortium name="Genoscope - CEA"/>
            <person name="William W."/>
        </authorList>
    </citation>
    <scope>NUCLEOTIDE SEQUENCE [LARGE SCALE GENOMIC DNA]</scope>
</reference>
<dbReference type="Proteomes" id="UP001159428">
    <property type="component" value="Unassembled WGS sequence"/>
</dbReference>
<evidence type="ECO:0000256" key="2">
    <source>
        <dbReference type="ARBA" id="ARBA00022692"/>
    </source>
</evidence>
<evidence type="ECO:0000256" key="6">
    <source>
        <dbReference type="PROSITE-ProRule" id="PRU00339"/>
    </source>
</evidence>
<comment type="subcellular location">
    <subcellularLocation>
        <location evidence="1">Endoplasmic reticulum membrane</location>
        <topology evidence="1">Single-pass membrane protein</topology>
    </subcellularLocation>
</comment>
<keyword evidence="3" id="KW-0256">Endoplasmic reticulum</keyword>
<dbReference type="PROSITE" id="PS00636">
    <property type="entry name" value="DNAJ_1"/>
    <property type="match status" value="1"/>
</dbReference>
<dbReference type="Pfam" id="PF09320">
    <property type="entry name" value="DUF1977"/>
    <property type="match status" value="1"/>
</dbReference>
<dbReference type="GO" id="GO:0005789">
    <property type="term" value="C:endoplasmic reticulum membrane"/>
    <property type="evidence" value="ECO:0007669"/>
    <property type="project" value="UniProtKB-SubCell"/>
</dbReference>
<keyword evidence="2" id="KW-0812">Transmembrane</keyword>
<proteinExistence type="predicted"/>
<feature type="compositionally biased region" description="Polar residues" evidence="7">
    <location>
        <begin position="50"/>
        <end position="60"/>
    </location>
</feature>
<dbReference type="InterPro" id="IPR019734">
    <property type="entry name" value="TPR_rpt"/>
</dbReference>
<dbReference type="SMART" id="SM00271">
    <property type="entry name" value="DnaJ"/>
    <property type="match status" value="1"/>
</dbReference>
<evidence type="ECO:0000256" key="7">
    <source>
        <dbReference type="SAM" id="MobiDB-lite"/>
    </source>
</evidence>
<feature type="domain" description="J" evidence="8">
    <location>
        <begin position="103"/>
        <end position="167"/>
    </location>
</feature>
<feature type="region of interest" description="Disordered" evidence="7">
    <location>
        <begin position="49"/>
        <end position="89"/>
    </location>
</feature>
<dbReference type="Gene3D" id="1.10.287.110">
    <property type="entry name" value="DnaJ domain"/>
    <property type="match status" value="1"/>
</dbReference>
<dbReference type="InterPro" id="IPR015399">
    <property type="entry name" value="DUF1977_DnaJ-like"/>
</dbReference>
<dbReference type="PANTHER" id="PTHR43908">
    <property type="entry name" value="AT29763P-RELATED"/>
    <property type="match status" value="1"/>
</dbReference>
<name>A0AAU9XBW4_9CNID</name>
<dbReference type="InterPro" id="IPR051100">
    <property type="entry name" value="DnaJ_subfamily_B/C"/>
</dbReference>
<dbReference type="GO" id="GO:0071218">
    <property type="term" value="P:cellular response to misfolded protein"/>
    <property type="evidence" value="ECO:0007669"/>
    <property type="project" value="TreeGrafter"/>
</dbReference>
<organism evidence="9 10">
    <name type="scientific">Pocillopora meandrina</name>
    <dbReference type="NCBI Taxonomy" id="46732"/>
    <lineage>
        <taxon>Eukaryota</taxon>
        <taxon>Metazoa</taxon>
        <taxon>Cnidaria</taxon>
        <taxon>Anthozoa</taxon>
        <taxon>Hexacorallia</taxon>
        <taxon>Scleractinia</taxon>
        <taxon>Astrocoeniina</taxon>
        <taxon>Pocilloporidae</taxon>
        <taxon>Pocillopora</taxon>
    </lineage>
</organism>
<gene>
    <name evidence="9" type="ORF">PMEA_00020721</name>
</gene>
<dbReference type="CDD" id="cd06257">
    <property type="entry name" value="DnaJ"/>
    <property type="match status" value="1"/>
</dbReference>
<evidence type="ECO:0000256" key="5">
    <source>
        <dbReference type="ARBA" id="ARBA00023136"/>
    </source>
</evidence>
<keyword evidence="4" id="KW-1133">Transmembrane helix</keyword>